<gene>
    <name evidence="1" type="ORF">TELCIR_02177</name>
</gene>
<dbReference type="SUPFAM" id="SSF54999">
    <property type="entry name" value="Ribosomal protein S10"/>
    <property type="match status" value="1"/>
</dbReference>
<keyword evidence="2" id="KW-1185">Reference proteome</keyword>
<name>A0A2G9V1C7_TELCI</name>
<evidence type="ECO:0000313" key="2">
    <source>
        <dbReference type="Proteomes" id="UP000230423"/>
    </source>
</evidence>
<protein>
    <submittedName>
        <fullName evidence="1">Uncharacterized protein</fullName>
    </submittedName>
</protein>
<accession>A0A2G9V1C7</accession>
<dbReference type="AlphaFoldDB" id="A0A2G9V1C7"/>
<organism evidence="1 2">
    <name type="scientific">Teladorsagia circumcincta</name>
    <name type="common">Brown stomach worm</name>
    <name type="synonym">Ostertagia circumcincta</name>
    <dbReference type="NCBI Taxonomy" id="45464"/>
    <lineage>
        <taxon>Eukaryota</taxon>
        <taxon>Metazoa</taxon>
        <taxon>Ecdysozoa</taxon>
        <taxon>Nematoda</taxon>
        <taxon>Chromadorea</taxon>
        <taxon>Rhabditida</taxon>
        <taxon>Rhabditina</taxon>
        <taxon>Rhabditomorpha</taxon>
        <taxon>Strongyloidea</taxon>
        <taxon>Trichostrongylidae</taxon>
        <taxon>Teladorsagia</taxon>
    </lineage>
</organism>
<dbReference type="OrthoDB" id="10248551at2759"/>
<dbReference type="Gene3D" id="3.30.70.600">
    <property type="entry name" value="Ribosomal protein S10 domain"/>
    <property type="match status" value="1"/>
</dbReference>
<dbReference type="InterPro" id="IPR036838">
    <property type="entry name" value="Ribosomal_uS10_dom_sf"/>
</dbReference>
<sequence length="88" mass="9988">MPPKWIDLPGSKAGFSPYSNKGAGYHHSPDSLRRGVKTWDRFKMRTYEPLINLHTPADLLRQITSISFANSVSMLRSLRVTETSPEKD</sequence>
<reference evidence="1 2" key="1">
    <citation type="submission" date="2015-09" db="EMBL/GenBank/DDBJ databases">
        <title>Draft genome of the parasitic nematode Teladorsagia circumcincta isolate WARC Sus (inbred).</title>
        <authorList>
            <person name="Mitreva M."/>
        </authorList>
    </citation>
    <scope>NUCLEOTIDE SEQUENCE [LARGE SCALE GENOMIC DNA]</scope>
    <source>
        <strain evidence="1 2">S</strain>
    </source>
</reference>
<evidence type="ECO:0000313" key="1">
    <source>
        <dbReference type="EMBL" id="PIO75772.1"/>
    </source>
</evidence>
<dbReference type="EMBL" id="KZ345107">
    <property type="protein sequence ID" value="PIO75772.1"/>
    <property type="molecule type" value="Genomic_DNA"/>
</dbReference>
<dbReference type="Proteomes" id="UP000230423">
    <property type="component" value="Unassembled WGS sequence"/>
</dbReference>
<proteinExistence type="predicted"/>